<dbReference type="PROSITE" id="PS50009">
    <property type="entry name" value="RASGEF_CAT"/>
    <property type="match status" value="1"/>
</dbReference>
<evidence type="ECO:0000256" key="3">
    <source>
        <dbReference type="SAM" id="MobiDB-lite"/>
    </source>
</evidence>
<gene>
    <name evidence="7" type="primary">LOC108562411</name>
</gene>
<evidence type="ECO:0000313" key="7">
    <source>
        <dbReference type="RefSeq" id="XP_017776216.1"/>
    </source>
</evidence>
<evidence type="ECO:0000259" key="5">
    <source>
        <dbReference type="PROSITE" id="PS50212"/>
    </source>
</evidence>
<feature type="compositionally biased region" description="Low complexity" evidence="3">
    <location>
        <begin position="374"/>
        <end position="390"/>
    </location>
</feature>
<organism evidence="6 7">
    <name type="scientific">Nicrophorus vespilloides</name>
    <name type="common">Boreal carrion beetle</name>
    <dbReference type="NCBI Taxonomy" id="110193"/>
    <lineage>
        <taxon>Eukaryota</taxon>
        <taxon>Metazoa</taxon>
        <taxon>Ecdysozoa</taxon>
        <taxon>Arthropoda</taxon>
        <taxon>Hexapoda</taxon>
        <taxon>Insecta</taxon>
        <taxon>Pterygota</taxon>
        <taxon>Neoptera</taxon>
        <taxon>Endopterygota</taxon>
        <taxon>Coleoptera</taxon>
        <taxon>Polyphaga</taxon>
        <taxon>Staphyliniformia</taxon>
        <taxon>Silphidae</taxon>
        <taxon>Nicrophorinae</taxon>
        <taxon>Nicrophorus</taxon>
    </lineage>
</organism>
<protein>
    <submittedName>
        <fullName evidence="7">Guanine nucleotide-releasing factor 2 isoform X1</fullName>
    </submittedName>
</protein>
<feature type="compositionally biased region" description="Gly residues" evidence="3">
    <location>
        <begin position="114"/>
        <end position="125"/>
    </location>
</feature>
<dbReference type="InterPro" id="IPR023578">
    <property type="entry name" value="Ras_GEF_dom_sf"/>
</dbReference>
<dbReference type="RefSeq" id="XP_017776216.1">
    <property type="nucleotide sequence ID" value="XM_017920727.1"/>
</dbReference>
<feature type="compositionally biased region" description="Polar residues" evidence="3">
    <location>
        <begin position="254"/>
        <end position="278"/>
    </location>
</feature>
<feature type="region of interest" description="Disordered" evidence="3">
    <location>
        <begin position="53"/>
        <end position="73"/>
    </location>
</feature>
<proteinExistence type="predicted"/>
<dbReference type="PROSITE" id="PS00720">
    <property type="entry name" value="RASGEF"/>
    <property type="match status" value="1"/>
</dbReference>
<dbReference type="InterPro" id="IPR008937">
    <property type="entry name" value="Ras-like_GEF"/>
</dbReference>
<feature type="region of interest" description="Disordered" evidence="3">
    <location>
        <begin position="368"/>
        <end position="392"/>
    </location>
</feature>
<feature type="region of interest" description="Disordered" evidence="3">
    <location>
        <begin position="595"/>
        <end position="622"/>
    </location>
</feature>
<feature type="region of interest" description="Disordered" evidence="3">
    <location>
        <begin position="551"/>
        <end position="580"/>
    </location>
</feature>
<dbReference type="Pfam" id="PF00618">
    <property type="entry name" value="RasGEF_N"/>
    <property type="match status" value="1"/>
</dbReference>
<feature type="region of interest" description="Disordered" evidence="3">
    <location>
        <begin position="672"/>
        <end position="806"/>
    </location>
</feature>
<dbReference type="Gene3D" id="1.20.870.10">
    <property type="entry name" value="Son of sevenless (SoS) protein Chain: S domain 1"/>
    <property type="match status" value="1"/>
</dbReference>
<keyword evidence="1 2" id="KW-0344">Guanine-nucleotide releasing factor</keyword>
<dbReference type="SUPFAM" id="SSF48366">
    <property type="entry name" value="Ras GEF"/>
    <property type="match status" value="1"/>
</dbReference>
<dbReference type="InterPro" id="IPR000651">
    <property type="entry name" value="Ras-like_Gua-exchang_fac_N"/>
</dbReference>
<feature type="compositionally biased region" description="Low complexity" evidence="3">
    <location>
        <begin position="736"/>
        <end position="752"/>
    </location>
</feature>
<dbReference type="InterPro" id="IPR019804">
    <property type="entry name" value="Ras_G-nucl-exch_fac_CS"/>
</dbReference>
<dbReference type="Proteomes" id="UP000695000">
    <property type="component" value="Unplaced"/>
</dbReference>
<evidence type="ECO:0000259" key="4">
    <source>
        <dbReference type="PROSITE" id="PS50009"/>
    </source>
</evidence>
<dbReference type="PROSITE" id="PS50212">
    <property type="entry name" value="RASGEF_NTER"/>
    <property type="match status" value="1"/>
</dbReference>
<dbReference type="SMART" id="SM00229">
    <property type="entry name" value="RasGEFN"/>
    <property type="match status" value="1"/>
</dbReference>
<dbReference type="Gene3D" id="1.10.840.10">
    <property type="entry name" value="Ras guanine-nucleotide exchange factors catalytic domain"/>
    <property type="match status" value="1"/>
</dbReference>
<evidence type="ECO:0000313" key="6">
    <source>
        <dbReference type="Proteomes" id="UP000695000"/>
    </source>
</evidence>
<feature type="domain" description="N-terminal Ras-GEF" evidence="5">
    <location>
        <begin position="826"/>
        <end position="955"/>
    </location>
</feature>
<dbReference type="CDD" id="cd00155">
    <property type="entry name" value="RasGEF"/>
    <property type="match status" value="1"/>
</dbReference>
<feature type="region of interest" description="Disordered" evidence="3">
    <location>
        <begin position="95"/>
        <end position="125"/>
    </location>
</feature>
<evidence type="ECO:0000256" key="1">
    <source>
        <dbReference type="ARBA" id="ARBA00022658"/>
    </source>
</evidence>
<feature type="compositionally biased region" description="Low complexity" evidence="3">
    <location>
        <begin position="595"/>
        <end position="612"/>
    </location>
</feature>
<feature type="compositionally biased region" description="Polar residues" evidence="3">
    <location>
        <begin position="95"/>
        <end position="105"/>
    </location>
</feature>
<dbReference type="Pfam" id="PF00617">
    <property type="entry name" value="RasGEF"/>
    <property type="match status" value="1"/>
</dbReference>
<feature type="compositionally biased region" description="Acidic residues" evidence="3">
    <location>
        <begin position="773"/>
        <end position="806"/>
    </location>
</feature>
<sequence>MHDDCVVLEPKSRKRKYRIVDRRKGGFKPKRWTVLLSYEPICGDCAMRRGDIESPLAGSGPGGHKPSFKSTKLARRARSFKDDFLVKIYQMRSPTNQGLRSQSPKGSRPKDTIDGGGGVGGGGGVYKDKGPMHEFDVLSKQIQVTLKHLKDVVAKRKLEMLPGNGTIVLDTVWAINLVVKSSVAVDQGSVIRSATHRMYQSVARLIKLCDDALIDSKSSSLEASNVDEVIALVEEAVQNLIKLSQDKISQQNNVPLYKTTPRSSYSNVNLDLPSQRNSLPDIPLTPREREILEQTSCTPGKVRSSHSSESILRDSSPPPPKPPLPDGALFNRPEKNVTPPPLPPKKKPARNLDDSDLNIYGLERISLRSKSPEDSSSLLSASAGSLDSVLNQSREEEEISALMDHTVDTDTLILDNDLSDIIALNGNSWGDLSHGGNHHENATISIFNHSNELQTNYLQHNHRLSNTDSGIVSMHSQRNSSCSKRSSQQSSVSQWCGTSVVSQTVKTSKVSTKSESIFASSANQIVSSSASNHHHHQHRLMLKDEMDLGLGDDLLPPAIPQKTRRRPHERQPSPYDNVPESSEFLVTCQMHQSHQSLSSSTSIASSISQDNSKPPPLPPKKKHMFQSVAYSVMAYMEMFGNCSHSNDQEFMRHSVHMVHDSAASWAPSAGLPTTQSCSFSHTSSSSSSRTTRTQMHTLSLPPQSGEDLCSPLKTPLSPMICSSLPPALPPKRSRSSRLSPPSTPQSLSSLPEPKTPSEPLPDLLVNTPKMPEDKEEEIAATENEVGAEEEEEEPEEEEEDDEEDEMDLMEELDVSRYLVHKKEDEDGPDIRGGQIDALIIHATRATKNEEKESGFSYQEAFLTTYRTFISPYELICKLIKRYNFFYCQPEKKARSRESFALIVRVVSDLTASDLDDKLQNKLIEFIQQLILGGELTLAKALRVKHIERHGVKEMAMKQTCVQLTTTLLCQNVTLLDFKSEQIAEQMTLLDADLFMKIEIPEVLIWAQEQNEERSPNLTKFTEHFNKMSYWARSKILLAEAKDREKFFLKFIKIMKHLRKINNFNSYLALLSALDSAPIRRLEWQKHVQEGLKEYCALIDSSSSFRAYRQALAETNPPCIPYIGLVLQDLTFVHIGNSNLLSENTINFSKRWQQFNIVENMKRFKKCLSNSSSTYSFKKNERIISFFENFDQFLSEDSMWQMSEKIKPRGGKKAAQ</sequence>
<dbReference type="SMART" id="SM00147">
    <property type="entry name" value="RasGEF"/>
    <property type="match status" value="1"/>
</dbReference>
<dbReference type="PANTHER" id="PTHR23113:SF224">
    <property type="entry name" value="RAP GUANINE NUCLEOTIDE EXCHANGE FACTOR 1"/>
    <property type="match status" value="1"/>
</dbReference>
<keyword evidence="6" id="KW-1185">Reference proteome</keyword>
<evidence type="ECO:0000256" key="2">
    <source>
        <dbReference type="PROSITE-ProRule" id="PRU00168"/>
    </source>
</evidence>
<name>A0ABM1MNR6_NICVS</name>
<dbReference type="GeneID" id="108562411"/>
<dbReference type="InterPro" id="IPR001895">
    <property type="entry name" value="RASGEF_cat_dom"/>
</dbReference>
<feature type="region of interest" description="Disordered" evidence="3">
    <location>
        <begin position="254"/>
        <end position="355"/>
    </location>
</feature>
<dbReference type="PANTHER" id="PTHR23113">
    <property type="entry name" value="GUANINE NUCLEOTIDE EXCHANGE FACTOR"/>
    <property type="match status" value="1"/>
</dbReference>
<feature type="domain" description="Ras-GEF" evidence="4">
    <location>
        <begin position="978"/>
        <end position="1208"/>
    </location>
</feature>
<feature type="compositionally biased region" description="Low complexity" evidence="3">
    <location>
        <begin position="673"/>
        <end position="697"/>
    </location>
</feature>
<dbReference type="CDD" id="cd06224">
    <property type="entry name" value="REM"/>
    <property type="match status" value="1"/>
</dbReference>
<reference evidence="7" key="1">
    <citation type="submission" date="2025-08" db="UniProtKB">
        <authorList>
            <consortium name="RefSeq"/>
        </authorList>
    </citation>
    <scope>IDENTIFICATION</scope>
    <source>
        <tissue evidence="7">Whole Larva</tissue>
    </source>
</reference>
<accession>A0ABM1MNR6</accession>
<dbReference type="InterPro" id="IPR036964">
    <property type="entry name" value="RASGEF_cat_dom_sf"/>
</dbReference>
<feature type="compositionally biased region" description="Pro residues" evidence="3">
    <location>
        <begin position="316"/>
        <end position="325"/>
    </location>
</feature>